<proteinExistence type="predicted"/>
<dbReference type="PROSITE" id="PS51257">
    <property type="entry name" value="PROKAR_LIPOPROTEIN"/>
    <property type="match status" value="1"/>
</dbReference>
<evidence type="ECO:0000313" key="4">
    <source>
        <dbReference type="Proteomes" id="UP000269097"/>
    </source>
</evidence>
<dbReference type="Proteomes" id="UP000269097">
    <property type="component" value="Chromosome"/>
</dbReference>
<evidence type="ECO:0000313" key="3">
    <source>
        <dbReference type="EMBL" id="AYQ73456.1"/>
    </source>
</evidence>
<dbReference type="PANTHER" id="PTHR43649">
    <property type="entry name" value="ARABINOSE-BINDING PROTEIN-RELATED"/>
    <property type="match status" value="1"/>
</dbReference>
<feature type="compositionally biased region" description="Low complexity" evidence="1">
    <location>
        <begin position="32"/>
        <end position="52"/>
    </location>
</feature>
<dbReference type="InterPro" id="IPR050490">
    <property type="entry name" value="Bact_solute-bd_prot1"/>
</dbReference>
<accession>A0A3G3JYX4</accession>
<dbReference type="AlphaFoldDB" id="A0A3G3JYX4"/>
<feature type="chain" id="PRO_5039179140" evidence="2">
    <location>
        <begin position="21"/>
        <end position="449"/>
    </location>
</feature>
<feature type="signal peptide" evidence="2">
    <location>
        <begin position="1"/>
        <end position="20"/>
    </location>
</feature>
<evidence type="ECO:0000256" key="2">
    <source>
        <dbReference type="SAM" id="SignalP"/>
    </source>
</evidence>
<dbReference type="PANTHER" id="PTHR43649:SF12">
    <property type="entry name" value="DIACETYLCHITOBIOSE BINDING PROTEIN DASA"/>
    <property type="match status" value="1"/>
</dbReference>
<organism evidence="3 4">
    <name type="scientific">Cohnella candidum</name>
    <dbReference type="NCBI Taxonomy" id="2674991"/>
    <lineage>
        <taxon>Bacteria</taxon>
        <taxon>Bacillati</taxon>
        <taxon>Bacillota</taxon>
        <taxon>Bacilli</taxon>
        <taxon>Bacillales</taxon>
        <taxon>Paenibacillaceae</taxon>
        <taxon>Cohnella</taxon>
    </lineage>
</organism>
<gene>
    <name evidence="3" type="ORF">EAV92_13250</name>
</gene>
<dbReference type="KEGG" id="coh:EAV92_13250"/>
<reference evidence="3 4" key="1">
    <citation type="submission" date="2018-10" db="EMBL/GenBank/DDBJ databases">
        <title>Genome Sequence of Cohnella sp.</title>
        <authorList>
            <person name="Srinivasan S."/>
            <person name="Kim M.K."/>
        </authorList>
    </citation>
    <scope>NUCLEOTIDE SEQUENCE [LARGE SCALE GENOMIC DNA]</scope>
    <source>
        <strain evidence="3 4">18JY8-7</strain>
    </source>
</reference>
<sequence>MIKKSATVLLIALLAFTAAACGSGSNKEEGNAASPAASATTGATESASASPSASAADEKVKLRIYAQYADEDTKLPYDYAVAELKKEMPNVELELDIQAQDDGQKLKTYAATGNLPDIYQAGLDIINTFKQSGNIQELDAYADQFGFKDAMQPSAMNTLVTDDGHIYAFPYAGNEMVLLYYNKELFEKYGVKVPTTFDEWKTAVETFKKNGIIPLSMFAKEKWPDVALYDVFASRLDPEGIKKLDKGEAKASDPAYRTAAEKLSELVKAGLLAKGATNMNYDQAAALFYEGKAAMFLNGQWEIEASTKALGDKAAWMPYPGIDAAGYESAKLIFSGGGGPGGYAVNPKSEHVELAAQVAAFMSRKYAEFKYTQRGTPIVATKVDKAIEKPYPPMMEELAKVIPNMKSTSFAWGLSNPKFKAGIEDASQALLAGSSVDQFVKEVDKSIGK</sequence>
<keyword evidence="4" id="KW-1185">Reference proteome</keyword>
<dbReference type="EMBL" id="CP033433">
    <property type="protein sequence ID" value="AYQ73456.1"/>
    <property type="molecule type" value="Genomic_DNA"/>
</dbReference>
<dbReference type="Gene3D" id="3.40.190.10">
    <property type="entry name" value="Periplasmic binding protein-like II"/>
    <property type="match status" value="2"/>
</dbReference>
<protein>
    <submittedName>
        <fullName evidence="3">Extracellular solute-binding protein</fullName>
    </submittedName>
</protein>
<dbReference type="InterPro" id="IPR006059">
    <property type="entry name" value="SBP"/>
</dbReference>
<dbReference type="SUPFAM" id="SSF53850">
    <property type="entry name" value="Periplasmic binding protein-like II"/>
    <property type="match status" value="1"/>
</dbReference>
<keyword evidence="2" id="KW-0732">Signal</keyword>
<evidence type="ECO:0000256" key="1">
    <source>
        <dbReference type="SAM" id="MobiDB-lite"/>
    </source>
</evidence>
<feature type="region of interest" description="Disordered" evidence="1">
    <location>
        <begin position="24"/>
        <end position="52"/>
    </location>
</feature>
<dbReference type="Pfam" id="PF01547">
    <property type="entry name" value="SBP_bac_1"/>
    <property type="match status" value="1"/>
</dbReference>
<name>A0A3G3JYX4_9BACL</name>
<dbReference type="RefSeq" id="WP_123041538.1">
    <property type="nucleotide sequence ID" value="NZ_CP033433.1"/>
</dbReference>